<keyword evidence="3" id="KW-1185">Reference proteome</keyword>
<gene>
    <name evidence="2" type="ORF">QYG89_00060</name>
</gene>
<dbReference type="SUPFAM" id="SSF53254">
    <property type="entry name" value="Phosphoglycerate mutase-like"/>
    <property type="match status" value="1"/>
</dbReference>
<keyword evidence="1" id="KW-0175">Coiled coil</keyword>
<dbReference type="CDD" id="cd07040">
    <property type="entry name" value="HP"/>
    <property type="match status" value="1"/>
</dbReference>
<dbReference type="Gene3D" id="3.40.50.1240">
    <property type="entry name" value="Phosphoglycerate mutase-like"/>
    <property type="match status" value="1"/>
</dbReference>
<evidence type="ECO:0000256" key="1">
    <source>
        <dbReference type="SAM" id="Coils"/>
    </source>
</evidence>
<reference evidence="2 3" key="1">
    <citation type="submission" date="2023-07" db="EMBL/GenBank/DDBJ databases">
        <title>Bacillus lucianemedeirus sp. nov, a new species isolated from an immunobiological production facility.</title>
        <authorList>
            <person name="Costa L.V."/>
            <person name="Miranda R.V.S.L."/>
            <person name="Brandao M.L.L."/>
            <person name="Reis C.M.F."/>
            <person name="Frazao A.M."/>
            <person name="Cruz F.V."/>
            <person name="Baio P.V.P."/>
            <person name="Veras J.F.C."/>
            <person name="Ramos J.N."/>
            <person name="Vieira V."/>
        </authorList>
    </citation>
    <scope>NUCLEOTIDE SEQUENCE [LARGE SCALE GENOMIC DNA]</scope>
    <source>
        <strain evidence="2 3">B190/17</strain>
    </source>
</reference>
<comment type="caution">
    <text evidence="2">The sequence shown here is derived from an EMBL/GenBank/DDBJ whole genome shotgun (WGS) entry which is preliminary data.</text>
</comment>
<dbReference type="Pfam" id="PF00300">
    <property type="entry name" value="His_Phos_1"/>
    <property type="match status" value="1"/>
</dbReference>
<name>A0ABW8I3M8_9BACI</name>
<dbReference type="RefSeq" id="WP_404313593.1">
    <property type="nucleotide sequence ID" value="NZ_JAUIYO010000001.1"/>
</dbReference>
<protein>
    <submittedName>
        <fullName evidence="2">Histidine phosphatase family protein</fullName>
    </submittedName>
</protein>
<dbReference type="Proteomes" id="UP001619911">
    <property type="component" value="Unassembled WGS sequence"/>
</dbReference>
<feature type="coiled-coil region" evidence="1">
    <location>
        <begin position="117"/>
        <end position="144"/>
    </location>
</feature>
<evidence type="ECO:0000313" key="3">
    <source>
        <dbReference type="Proteomes" id="UP001619911"/>
    </source>
</evidence>
<organism evidence="2 3">
    <name type="scientific">Bacillus lumedeiriae</name>
    <dbReference type="NCBI Taxonomy" id="3058829"/>
    <lineage>
        <taxon>Bacteria</taxon>
        <taxon>Bacillati</taxon>
        <taxon>Bacillota</taxon>
        <taxon>Bacilli</taxon>
        <taxon>Bacillales</taxon>
        <taxon>Bacillaceae</taxon>
        <taxon>Bacillus</taxon>
    </lineage>
</organism>
<evidence type="ECO:0000313" key="2">
    <source>
        <dbReference type="EMBL" id="MFK2824087.1"/>
    </source>
</evidence>
<dbReference type="InterPro" id="IPR029033">
    <property type="entry name" value="His_PPase_superfam"/>
</dbReference>
<dbReference type="InterPro" id="IPR013078">
    <property type="entry name" value="His_Pase_superF_clade-1"/>
</dbReference>
<accession>A0ABW8I3M8</accession>
<sequence length="204" mass="22920">MEIILIRHGKSSHTDTMGMTCSQFSKWINDYDAAGITKELSIPQQTKKKAQEAKLIVTSNLKRSIQSAQRLNIHAPIVSDSLFREAEMPVAALSFFPMKAPPSFWAFFYRCAWLAGYKGNKESMKEAQQRAVKASEQLIHLAAQYDQVLVAGHGIFNRMIARELKRAGWSGAKKTSRKHWDCTIYTLRGKGEVEDDKVSGAAIK</sequence>
<proteinExistence type="predicted"/>
<dbReference type="EMBL" id="JAUIYO010000001">
    <property type="protein sequence ID" value="MFK2824087.1"/>
    <property type="molecule type" value="Genomic_DNA"/>
</dbReference>